<dbReference type="PROSITE" id="PS51805">
    <property type="entry name" value="EPHD"/>
    <property type="match status" value="1"/>
</dbReference>
<keyword evidence="7" id="KW-0677">Repeat</keyword>
<gene>
    <name evidence="27" type="ORF">TCAL_01684</name>
</gene>
<dbReference type="CDD" id="cd15508">
    <property type="entry name" value="PHD3_KMT2A_like"/>
    <property type="match status" value="1"/>
</dbReference>
<dbReference type="InterPro" id="IPR001965">
    <property type="entry name" value="Znf_PHD"/>
</dbReference>
<evidence type="ECO:0000256" key="5">
    <source>
        <dbReference type="ARBA" id="ARBA00022691"/>
    </source>
</evidence>
<dbReference type="InterPro" id="IPR003888">
    <property type="entry name" value="FYrich_N"/>
</dbReference>
<dbReference type="CDD" id="cd15506">
    <property type="entry name" value="PHD1_KMT2A_like"/>
    <property type="match status" value="1"/>
</dbReference>
<evidence type="ECO:0000259" key="21">
    <source>
        <dbReference type="PROSITE" id="PS50039"/>
    </source>
</evidence>
<feature type="compositionally biased region" description="Polar residues" evidence="19">
    <location>
        <begin position="2986"/>
        <end position="3003"/>
    </location>
</feature>
<feature type="compositionally biased region" description="Low complexity" evidence="19">
    <location>
        <begin position="2829"/>
        <end position="2839"/>
    </location>
</feature>
<dbReference type="InterPro" id="IPR016177">
    <property type="entry name" value="DNA-bd_dom_sf"/>
</dbReference>
<proteinExistence type="predicted"/>
<feature type="compositionally biased region" description="Polar residues" evidence="19">
    <location>
        <begin position="746"/>
        <end position="759"/>
    </location>
</feature>
<evidence type="ECO:0000256" key="11">
    <source>
        <dbReference type="ARBA" id="ARBA00023015"/>
    </source>
</evidence>
<dbReference type="EC" id="2.1.1.355" evidence="2"/>
<comment type="subcellular location">
    <subcellularLocation>
        <location evidence="1 17">Nucleus</location>
    </subcellularLocation>
</comment>
<feature type="domain" description="Fork-head" evidence="21">
    <location>
        <begin position="1067"/>
        <end position="1159"/>
    </location>
</feature>
<feature type="domain" description="Post-SET" evidence="23">
    <location>
        <begin position="3435"/>
        <end position="3451"/>
    </location>
</feature>
<dbReference type="SUPFAM" id="SSF46785">
    <property type="entry name" value="Winged helix' DNA-binding domain"/>
    <property type="match status" value="1"/>
</dbReference>
<dbReference type="Gene3D" id="2.170.270.10">
    <property type="entry name" value="SET domain"/>
    <property type="match status" value="1"/>
</dbReference>
<evidence type="ECO:0000259" key="20">
    <source>
        <dbReference type="PROSITE" id="PS50016"/>
    </source>
</evidence>
<dbReference type="PROSITE" id="PS51543">
    <property type="entry name" value="FYRC"/>
    <property type="match status" value="1"/>
</dbReference>
<keyword evidence="12" id="KW-0103">Bromodomain</keyword>
<dbReference type="CDD" id="cd15489">
    <property type="entry name" value="PHD_SF"/>
    <property type="match status" value="1"/>
</dbReference>
<evidence type="ECO:0000256" key="8">
    <source>
        <dbReference type="ARBA" id="ARBA00022771"/>
    </source>
</evidence>
<feature type="compositionally biased region" description="Low complexity" evidence="19">
    <location>
        <begin position="2802"/>
        <end position="2818"/>
    </location>
</feature>
<evidence type="ECO:0000256" key="6">
    <source>
        <dbReference type="ARBA" id="ARBA00022723"/>
    </source>
</evidence>
<dbReference type="InterPro" id="IPR011011">
    <property type="entry name" value="Znf_FYVE_PHD"/>
</dbReference>
<dbReference type="GO" id="GO:0035097">
    <property type="term" value="C:histone methyltransferase complex"/>
    <property type="evidence" value="ECO:0007669"/>
    <property type="project" value="TreeGrafter"/>
</dbReference>
<dbReference type="InterPro" id="IPR001214">
    <property type="entry name" value="SET_dom"/>
</dbReference>
<evidence type="ECO:0000259" key="26">
    <source>
        <dbReference type="PROSITE" id="PS51805"/>
    </source>
</evidence>
<dbReference type="PROSITE" id="PS51542">
    <property type="entry name" value="FYRN"/>
    <property type="match status" value="1"/>
</dbReference>
<evidence type="ECO:0000256" key="15">
    <source>
        <dbReference type="ARBA" id="ARBA00023242"/>
    </source>
</evidence>
<evidence type="ECO:0000256" key="3">
    <source>
        <dbReference type="ARBA" id="ARBA00022603"/>
    </source>
</evidence>
<feature type="compositionally biased region" description="Polar residues" evidence="19">
    <location>
        <begin position="1182"/>
        <end position="1210"/>
    </location>
</feature>
<keyword evidence="9" id="KW-0862">Zinc</keyword>
<dbReference type="Pfam" id="PF00628">
    <property type="entry name" value="PHD"/>
    <property type="match status" value="2"/>
</dbReference>
<feature type="DNA-binding region" description="Fork-head" evidence="17">
    <location>
        <begin position="1067"/>
        <end position="1159"/>
    </location>
</feature>
<evidence type="ECO:0000256" key="1">
    <source>
        <dbReference type="ARBA" id="ARBA00004123"/>
    </source>
</evidence>
<dbReference type="InterPro" id="IPR013083">
    <property type="entry name" value="Znf_RING/FYVE/PHD"/>
</dbReference>
<feature type="domain" description="MBD" evidence="24">
    <location>
        <begin position="659"/>
        <end position="732"/>
    </location>
</feature>
<feature type="compositionally biased region" description="Basic and acidic residues" evidence="19">
    <location>
        <begin position="382"/>
        <end position="391"/>
    </location>
</feature>
<feature type="compositionally biased region" description="Polar residues" evidence="19">
    <location>
        <begin position="2819"/>
        <end position="2828"/>
    </location>
</feature>
<evidence type="ECO:0000256" key="19">
    <source>
        <dbReference type="SAM" id="MobiDB-lite"/>
    </source>
</evidence>
<evidence type="ECO:0000256" key="4">
    <source>
        <dbReference type="ARBA" id="ARBA00022679"/>
    </source>
</evidence>
<evidence type="ECO:0000256" key="10">
    <source>
        <dbReference type="ARBA" id="ARBA00022853"/>
    </source>
</evidence>
<dbReference type="Pfam" id="PF13771">
    <property type="entry name" value="zf-HC5HC2H"/>
    <property type="match status" value="1"/>
</dbReference>
<dbReference type="Pfam" id="PF01429">
    <property type="entry name" value="MBD"/>
    <property type="match status" value="1"/>
</dbReference>
<evidence type="ECO:0000256" key="14">
    <source>
        <dbReference type="ARBA" id="ARBA00023163"/>
    </source>
</evidence>
<dbReference type="InterPro" id="IPR047219">
    <property type="entry name" value="KMT2A_2B_SET"/>
</dbReference>
<feature type="region of interest" description="Disordered" evidence="19">
    <location>
        <begin position="357"/>
        <end position="401"/>
    </location>
</feature>
<dbReference type="InterPro" id="IPR036388">
    <property type="entry name" value="WH-like_DNA-bd_sf"/>
</dbReference>
<feature type="region of interest" description="Disordered" evidence="19">
    <location>
        <begin position="3223"/>
        <end position="3253"/>
    </location>
</feature>
<evidence type="ECO:0000256" key="18">
    <source>
        <dbReference type="PROSITE-ProRule" id="PRU00509"/>
    </source>
</evidence>
<dbReference type="SUPFAM" id="SSF82199">
    <property type="entry name" value="SET domain"/>
    <property type="match status" value="1"/>
</dbReference>
<dbReference type="SMART" id="SM00508">
    <property type="entry name" value="PostSET"/>
    <property type="match status" value="1"/>
</dbReference>
<evidence type="ECO:0000256" key="9">
    <source>
        <dbReference type="ARBA" id="ARBA00022833"/>
    </source>
</evidence>
<feature type="domain" description="SET" evidence="22">
    <location>
        <begin position="3313"/>
        <end position="3429"/>
    </location>
</feature>
<feature type="region of interest" description="Disordered" evidence="19">
    <location>
        <begin position="256"/>
        <end position="280"/>
    </location>
</feature>
<evidence type="ECO:0000313" key="28">
    <source>
        <dbReference type="Proteomes" id="UP000318571"/>
    </source>
</evidence>
<evidence type="ECO:0000256" key="17">
    <source>
        <dbReference type="PROSITE-ProRule" id="PRU00089"/>
    </source>
</evidence>
<dbReference type="OMA" id="NCEINCV"/>
<accession>A0A553PJD9</accession>
<evidence type="ECO:0000256" key="13">
    <source>
        <dbReference type="ARBA" id="ARBA00023125"/>
    </source>
</evidence>
<feature type="compositionally biased region" description="Polar residues" evidence="19">
    <location>
        <begin position="857"/>
        <end position="871"/>
    </location>
</feature>
<dbReference type="InterPro" id="IPR034732">
    <property type="entry name" value="EPHD"/>
</dbReference>
<feature type="compositionally biased region" description="Basic and acidic residues" evidence="19">
    <location>
        <begin position="818"/>
        <end position="830"/>
    </location>
</feature>
<feature type="region of interest" description="Disordered" evidence="19">
    <location>
        <begin position="991"/>
        <end position="1068"/>
    </location>
</feature>
<dbReference type="GO" id="GO:0005700">
    <property type="term" value="C:polytene chromosome"/>
    <property type="evidence" value="ECO:0007669"/>
    <property type="project" value="UniProtKB-ARBA"/>
</dbReference>
<feature type="compositionally biased region" description="Acidic residues" evidence="19">
    <location>
        <begin position="2496"/>
        <end position="2505"/>
    </location>
</feature>
<feature type="compositionally biased region" description="Polar residues" evidence="19">
    <location>
        <begin position="630"/>
        <end position="642"/>
    </location>
</feature>
<feature type="compositionally biased region" description="Low complexity" evidence="19">
    <location>
        <begin position="2849"/>
        <end position="2865"/>
    </location>
</feature>
<dbReference type="InterPro" id="IPR030456">
    <property type="entry name" value="TF_fork_head_CS_2"/>
</dbReference>
<dbReference type="InterPro" id="IPR002857">
    <property type="entry name" value="Znf_CXXC"/>
</dbReference>
<feature type="region of interest" description="Disordered" evidence="19">
    <location>
        <begin position="1"/>
        <end position="32"/>
    </location>
</feature>
<dbReference type="SMART" id="SM00249">
    <property type="entry name" value="PHD"/>
    <property type="match status" value="4"/>
</dbReference>
<dbReference type="GO" id="GO:0008270">
    <property type="term" value="F:zinc ion binding"/>
    <property type="evidence" value="ECO:0007669"/>
    <property type="project" value="UniProtKB-KW"/>
</dbReference>
<dbReference type="Pfam" id="PF05964">
    <property type="entry name" value="FYRN"/>
    <property type="match status" value="1"/>
</dbReference>
<comment type="caution">
    <text evidence="27">The sequence shown here is derived from an EMBL/GenBank/DDBJ whole genome shotgun (WGS) entry which is preliminary data.</text>
</comment>
<feature type="compositionally biased region" description="Basic and acidic residues" evidence="19">
    <location>
        <begin position="1058"/>
        <end position="1068"/>
    </location>
</feature>
<dbReference type="Pfam" id="PF00856">
    <property type="entry name" value="SET"/>
    <property type="match status" value="1"/>
</dbReference>
<evidence type="ECO:0000256" key="7">
    <source>
        <dbReference type="ARBA" id="ARBA00022737"/>
    </source>
</evidence>
<feature type="domain" description="PHD-type" evidence="20">
    <location>
        <begin position="1341"/>
        <end position="1393"/>
    </location>
</feature>
<reference evidence="27 28" key="1">
    <citation type="journal article" date="2018" name="Nat. Ecol. Evol.">
        <title>Genomic signatures of mitonuclear coevolution across populations of Tigriopus californicus.</title>
        <authorList>
            <person name="Barreto F.S."/>
            <person name="Watson E.T."/>
            <person name="Lima T.G."/>
            <person name="Willett C.S."/>
            <person name="Edmands S."/>
            <person name="Li W."/>
            <person name="Burton R.S."/>
        </authorList>
    </citation>
    <scope>NUCLEOTIDE SEQUENCE [LARGE SCALE GENOMIC DNA]</scope>
    <source>
        <strain evidence="27 28">San Diego</strain>
    </source>
</reference>
<keyword evidence="14" id="KW-0804">Transcription</keyword>
<keyword evidence="8 18" id="KW-0863">Zinc-finger</keyword>
<dbReference type="CDD" id="cd19170">
    <property type="entry name" value="SET_KMT2A_2B"/>
    <property type="match status" value="1"/>
</dbReference>
<dbReference type="SMART" id="SM00317">
    <property type="entry name" value="SET"/>
    <property type="match status" value="1"/>
</dbReference>
<feature type="region of interest" description="Disordered" evidence="19">
    <location>
        <begin position="1792"/>
        <end position="1855"/>
    </location>
</feature>
<dbReference type="EMBL" id="VCGU01000003">
    <property type="protein sequence ID" value="TRY77784.1"/>
    <property type="molecule type" value="Genomic_DNA"/>
</dbReference>
<dbReference type="Pfam" id="PF00250">
    <property type="entry name" value="Forkhead"/>
    <property type="match status" value="1"/>
</dbReference>
<evidence type="ECO:0000259" key="23">
    <source>
        <dbReference type="PROSITE" id="PS50868"/>
    </source>
</evidence>
<keyword evidence="28" id="KW-1185">Reference proteome</keyword>
<feature type="domain" description="PHD-type" evidence="26">
    <location>
        <begin position="1986"/>
        <end position="2094"/>
    </location>
</feature>
<dbReference type="InterPro" id="IPR019787">
    <property type="entry name" value="Znf_PHD-finger"/>
</dbReference>
<keyword evidence="15 17" id="KW-0539">Nucleus</keyword>
<dbReference type="PROSITE" id="PS50016">
    <property type="entry name" value="ZF_PHD_2"/>
    <property type="match status" value="2"/>
</dbReference>
<keyword evidence="3" id="KW-0489">Methyltransferase</keyword>
<dbReference type="PROSITE" id="PS50039">
    <property type="entry name" value="FORK_HEAD_3"/>
    <property type="match status" value="1"/>
</dbReference>
<dbReference type="PANTHER" id="PTHR45838">
    <property type="entry name" value="HISTONE-LYSINE-N-METHYLTRANSFERASE 2 KMT2 FAMILY MEMBER"/>
    <property type="match status" value="1"/>
</dbReference>
<keyword evidence="4" id="KW-0808">Transferase</keyword>
<evidence type="ECO:0000256" key="2">
    <source>
        <dbReference type="ARBA" id="ARBA00012183"/>
    </source>
</evidence>
<protein>
    <recommendedName>
        <fullName evidence="16">Histone-lysine N-methyltransferase trithorax</fullName>
        <ecNumber evidence="2">2.1.1.355</ecNumber>
    </recommendedName>
</protein>
<feature type="domain" description="CXXC-type" evidence="25">
    <location>
        <begin position="912"/>
        <end position="959"/>
    </location>
</feature>
<organism evidence="27 28">
    <name type="scientific">Tigriopus californicus</name>
    <name type="common">Marine copepod</name>
    <dbReference type="NCBI Taxonomy" id="6832"/>
    <lineage>
        <taxon>Eukaryota</taxon>
        <taxon>Metazoa</taxon>
        <taxon>Ecdysozoa</taxon>
        <taxon>Arthropoda</taxon>
        <taxon>Crustacea</taxon>
        <taxon>Multicrustacea</taxon>
        <taxon>Hexanauplia</taxon>
        <taxon>Copepoda</taxon>
        <taxon>Harpacticoida</taxon>
        <taxon>Harpacticidae</taxon>
        <taxon>Tigriopus</taxon>
    </lineage>
</organism>
<dbReference type="SMART" id="SM00542">
    <property type="entry name" value="FYRC"/>
    <property type="match status" value="1"/>
</dbReference>
<dbReference type="GO" id="GO:0003700">
    <property type="term" value="F:DNA-binding transcription factor activity"/>
    <property type="evidence" value="ECO:0007669"/>
    <property type="project" value="InterPro"/>
</dbReference>
<dbReference type="FunFam" id="2.170.270.10:FF:000004">
    <property type="entry name" value="Histone-lysine N-methyltransferase"/>
    <property type="match status" value="1"/>
</dbReference>
<feature type="compositionally biased region" description="Polar residues" evidence="19">
    <location>
        <begin position="771"/>
        <end position="787"/>
    </location>
</feature>
<dbReference type="GO" id="GO:0032259">
    <property type="term" value="P:methylation"/>
    <property type="evidence" value="ECO:0007669"/>
    <property type="project" value="UniProtKB-KW"/>
</dbReference>
<dbReference type="Pfam" id="PF05965">
    <property type="entry name" value="FYRC"/>
    <property type="match status" value="1"/>
</dbReference>
<feature type="region of interest" description="Disordered" evidence="19">
    <location>
        <begin position="2472"/>
        <end position="2505"/>
    </location>
</feature>
<name>A0A553PJD9_TIGCA</name>
<feature type="compositionally biased region" description="Basic and acidic residues" evidence="19">
    <location>
        <begin position="846"/>
        <end position="856"/>
    </location>
</feature>
<keyword evidence="5" id="KW-0949">S-adenosyl-L-methionine</keyword>
<dbReference type="FunFam" id="3.30.40.10:FF:000002">
    <property type="entry name" value="Histone-lysine N-methyltransferase"/>
    <property type="match status" value="1"/>
</dbReference>
<dbReference type="GO" id="GO:0045893">
    <property type="term" value="P:positive regulation of DNA-templated transcription"/>
    <property type="evidence" value="ECO:0007669"/>
    <property type="project" value="TreeGrafter"/>
</dbReference>
<feature type="region of interest" description="Disordered" evidence="19">
    <location>
        <begin position="741"/>
        <end position="877"/>
    </location>
</feature>
<feature type="compositionally biased region" description="Basic and acidic residues" evidence="19">
    <location>
        <begin position="3224"/>
        <end position="3241"/>
    </location>
</feature>
<feature type="domain" description="PHD-type" evidence="20">
    <location>
        <begin position="1390"/>
        <end position="1440"/>
    </location>
</feature>
<feature type="compositionally biased region" description="Low complexity" evidence="19">
    <location>
        <begin position="2484"/>
        <end position="2495"/>
    </location>
</feature>
<dbReference type="STRING" id="6832.A0A553PJD9"/>
<dbReference type="InterPro" id="IPR003889">
    <property type="entry name" value="FYrich_C"/>
</dbReference>
<dbReference type="Gene3D" id="1.20.920.10">
    <property type="entry name" value="Bromodomain-like"/>
    <property type="match status" value="1"/>
</dbReference>
<feature type="region of interest" description="Disordered" evidence="19">
    <location>
        <begin position="72"/>
        <end position="206"/>
    </location>
</feature>
<feature type="region of interest" description="Disordered" evidence="19">
    <location>
        <begin position="1661"/>
        <end position="1683"/>
    </location>
</feature>
<keyword evidence="11" id="KW-0805">Transcription regulation</keyword>
<dbReference type="PRINTS" id="PR00053">
    <property type="entry name" value="FORKHEAD"/>
</dbReference>
<evidence type="ECO:0000256" key="16">
    <source>
        <dbReference type="ARBA" id="ARBA00071661"/>
    </source>
</evidence>
<evidence type="ECO:0000313" key="27">
    <source>
        <dbReference type="EMBL" id="TRY77784.1"/>
    </source>
</evidence>
<sequence length="3451" mass="383314">MSTRSSKSTFPGRQGPRAGRQRVRQSYVGKPDSLDAPIEVQEAWELQTRLADGLLVFRGLFNLADLAQDQDFHGFRPPSRPGGPFQDAADWPGPMGEKNQEEGGKGKVRRLQTRVGHAQPTTVRSKRKRTSCDIQTTPISEEFTPPVKSKRSRRSGRDSSRSITPVPRKAAPVSREVTPQTSRASSRTPSNRSASSRSSTPTSRLFETAATDLIVEGKRQWKPSIKVQEATSFSDLSGNLIKKSITKYADAVAKGASTRELDADNNDEPSDESQSQEMQQKIQRILASQWDSRLRKVDNKFLKTTRVSTDETSSPSSYVKPPLLRKSQLELNQVLLESMRKPSQQVQFYEAIQQSMQNADKTPPKLLSEASNPAGTALVEETSPRKADSEKSTSSPTKQSNRMPGNIVCGICGAVRYYAFILQAKKFGTFSCEPCRKFISKTIRRVTQEQNCEINCVSGKGKCVVPPVRVTQEQNCEINCVSGKGTFLFNANAISRANLLNISDILAQFLGKCVVPPVIRGSRKKNNGNDVRCQACWLKLCLIGYNLANSLYDQLREHLPKVIQKQLPTADQKKHQDNNPLLPHRGDILEFNRQVPLSRPLFDGFGGDSSNSDQQQLVLKSRISREGNEASGQKKANGSLNNGEIDESSQRAGAGGKSNKSNHVIHERLPNGWTKKAVKRLTGEQIGKWDMYLITPDQKILKSPSDLKLYIAKSGSVIDSNIINFALPKKTAKVDKALKNSAEKTAASSSVGTKISTQKEQIDPNLEKQPQLGSATKSANTVVSTSDPKSESLDGEGPLSMSSPSRSSKRQSKTPLKYVKDLGGFKEAKAKPNRTATSEPASPLDKSVEIDVDKDNSTTTDGFGPSTTHFSGPSARKSLPDITTIGVGTFSIDKDTVRTLSSSGSLADLRFKTCKRTVACKKCENCVKKDCMRCMYCLDRKKHGGKGNLKKVCLERKCEQPVMSGLPAMSTFKSSPDVKRSYVRVATAVATKSAPPPIPPEEDANLSHPYFTPLDESNDPVELMEPTPPDVMENSISDIDSSLEPREPQATSILPSEARPKEESDEKPNLSYAGLIATAIDDLPGKRATLQMIYQYITDRWPFYRTNRSCWQNSIRHNLSLHKEFEKGEKEGKASYWQFAKGADVSDLTSRKHPAREFKQLRDQAQKDTKQVVDGTLPIVNTPLQSSTPQAPISPPMTTAQMTGSIPTSKKATQSLEDFLAIGLDPSTDRNRPIQVLSAIDQEPTNSDQSTTKLDQSSVLPVVDGDIRVPIPPNITQFKLAQPPPTAPSSNCVRRTKEVNTGLGNSISSYSGTMDYWEQYDPLEVGENGQCVITTEDLPVEAICFLCGSAGQEAFIFCHACCEPYHPFCLTMAELPQSAEAEKDWVCRRCAICQICGNPNGQPLRCDQCTKAFHSECLQPNQRNTFGRTDGWTCFQCLRCASCYKSDVSHYLEGSPLCSTCCLQKKQGSFCPLCHGCYDDNDYETRMMECANCGGWVHAKCEGVDAEKYQILSYLPDNVEYVCKCAAPKLIERSSQSGMVVDEPHQVAKNPANSSPLGLLGHTKATPVNQDEQQAPSPLPPFHKEFHTFTTQPLLLNPPERSIGNEVKCFQSSNGEGDEAPWMQAVRAELRAGQIIILDHMCQAKCAKYFMKAKNLSVISQSRSKRSSPVKDALPEKPNVDKEDDVDRVKKALDFGAYGTAKPERKSIPMTKLRKIKARYDLPDCSVQLCSLSTKHQNCQVSNDDVSNDGFSDLDDTDFELLFPELRKCSVLLNDIKHHSWWGDKVRAKLSHAPKHVTKPPSTKVVHEKNPMVSSKPTPKETPIETPPKIKVPTPKKMDESQNTSPSDPPVKVDNDDEVLDLAKVTERLESGLYSSVLRFHLDIKKVVQTVHVPGPAKYLHRNQFKKQYSLIMKEIFPWFDIANPCAHFEPLTIQDMTVKPPYDDHSYANNELKTKKEPHQRVVVVPLNRPSWKRSRIPVKREKDFRRCLMCSQLGDDHPEKAGRLIYYRQNDWNHINCALWSSEVYEEVDGSLQNFSQAVSRGQKLNCTQCWKKGATVGCCYDNCKSNYHFVCGLVDGADFKEDKTMFCRHHKHLYQNQPNCSSFNVQRTVHIDLENETRKKVRPVDLRMVRVFKGSMKISSLGRIIPSSDSQGSLIPVGLNCERWFWSTKNPLKRTLYTCTVRLENCASNSESESFHLTVDHEKDPECSKQIKEFFRDMQRRQVEEERRKSSPILPPGAISHEFQGVHFKDLHPEWFESAECAEDRPEFQEDSQKDEIVEVDNVQKTCRPYRNENLATNSNPARTCSDSAASISKEPEFVSPTKRLNKAVGNVLKRTPIKFLDDDLGLPLDEAFPLESADKDLISAILRDGNFEEELEGPKEALSAQNLPVSGLTKNLHTINLERCPSTGVSSNEIPMRTTEKSDSFMVIRTWFNQNKRKKFSEVSIQCSLPFERSNFEMDFAAQEDQMNFEDDSDGDHSDTGTIQTDFQDQTPFDDEDSEEGNVDMLSYVAETMEKMNKSAEGVEDEISDLDILNKILALSGDKIFEIGEDEQTFELDQFSDTHAHSRAGQHSQDLKEFENVDFIKQKLETESNVSQLDGSDEPEGMIASGSETYQQSTGRNLQYVTRFNGIQGYPTMSPIPGYSMPGMHGSSAPALGGQAVLQQFPGTNYPHMSPYLPQNGAQILAQPGFVQPSPHLSYITPQGIIVNPQPSYINIANPYQGGAILYPASGQPAPMPGVVTPHLTSTSFAVTCFSNFHAPVPSNTITTNVTMAALPTTSSIQASTPQKKIARVQPQPSVKLSKSNSSTKTTSSSRPITGLSNRASTSSSGFTHNSSRMDPIKALSSMASQPMASASMSAPSEGKMSISHNQKQKSSSADGVPKSGLDNNPPMASTDLSEVEQLPQRSPSLVAHRKHRALPETQRSVGIQAKIGAPLKILTPRPWHGSETSGDRPISRPSAGSSSVLDNNAIGGASSVIDPNRPQSVESTPIESQSNSPKSLDDDSSSEVSSENCARVVTSTGVHILTQPSKSNAIKIVLQRNKLDEAYKIQEMAIKDGSKVPNVIEPETAIKALKIKAKVSRRTKLQKQAAFVSCLDGQGQVAHTEEEFVNEQTLDENGERLSGLEHESLWKPVELNQDSIQSGPHLIYELSSDDGFFKAASHDPSEIWRKVFDAVQDARIQQSLTPMPHNPLGQTGLQMLGLTHSALAFLLEQLPGAKSTDHYQHKHHRQEEETLKENPSGSARTEQFKNRSPLDMFSWLASRHRQVPLPKRKENKKSEIELSSNRRATSLDLPMAMRFRHLAKNAKEAVGVYRSGIHGRGLYCKREIKTGEMVIEYAGEEIRAMLTDKREKYYESRGIGCYMFKIDDDTVVDATMRGNAARFINHSCDPNCFSKIVDILGKKHIIIFALRKIFPGEELTYDYKFPIEDVKLPCSCGAKKCRKYMN</sequence>
<dbReference type="CDD" id="cd00059">
    <property type="entry name" value="FH_FOX"/>
    <property type="match status" value="1"/>
</dbReference>
<dbReference type="Proteomes" id="UP000318571">
    <property type="component" value="Chromosome 11"/>
</dbReference>
<feature type="region of interest" description="Disordered" evidence="19">
    <location>
        <begin position="2784"/>
        <end position="3017"/>
    </location>
</feature>
<dbReference type="SUPFAM" id="SSF54171">
    <property type="entry name" value="DNA-binding domain"/>
    <property type="match status" value="1"/>
</dbReference>
<feature type="compositionally biased region" description="Polar residues" evidence="19">
    <location>
        <begin position="392"/>
        <end position="401"/>
    </location>
</feature>
<dbReference type="Gene3D" id="3.30.40.10">
    <property type="entry name" value="Zinc/RING finger domain, C3HC4 (zinc finger)"/>
    <property type="match status" value="4"/>
</dbReference>
<dbReference type="PROSITE" id="PS50280">
    <property type="entry name" value="SET"/>
    <property type="match status" value="1"/>
</dbReference>
<feature type="compositionally biased region" description="Basic and acidic residues" evidence="19">
    <location>
        <begin position="1673"/>
        <end position="1683"/>
    </location>
</feature>
<dbReference type="InterPro" id="IPR003616">
    <property type="entry name" value="Post-SET_dom"/>
</dbReference>
<feature type="region of interest" description="Disordered" evidence="19">
    <location>
        <begin position="1179"/>
        <end position="1210"/>
    </location>
</feature>
<dbReference type="InterPro" id="IPR046341">
    <property type="entry name" value="SET_dom_sf"/>
</dbReference>
<keyword evidence="13 17" id="KW-0238">DNA-binding</keyword>
<dbReference type="SMART" id="SM00339">
    <property type="entry name" value="FH"/>
    <property type="match status" value="1"/>
</dbReference>
<feature type="region of interest" description="Disordered" evidence="19">
    <location>
        <begin position="623"/>
        <end position="668"/>
    </location>
</feature>
<evidence type="ECO:0000259" key="25">
    <source>
        <dbReference type="PROSITE" id="PS51058"/>
    </source>
</evidence>
<evidence type="ECO:0000259" key="24">
    <source>
        <dbReference type="PROSITE" id="PS50982"/>
    </source>
</evidence>
<dbReference type="InterPro" id="IPR001766">
    <property type="entry name" value="Fork_head_dom"/>
</dbReference>
<dbReference type="SUPFAM" id="SSF57903">
    <property type="entry name" value="FYVE/PHD zinc finger"/>
    <property type="match status" value="3"/>
</dbReference>
<dbReference type="GO" id="GO:0043565">
    <property type="term" value="F:sequence-specific DNA binding"/>
    <property type="evidence" value="ECO:0007669"/>
    <property type="project" value="InterPro"/>
</dbReference>
<dbReference type="PROSITE" id="PS00658">
    <property type="entry name" value="FORK_HEAD_2"/>
    <property type="match status" value="1"/>
</dbReference>
<dbReference type="Gene3D" id="3.30.160.360">
    <property type="match status" value="1"/>
</dbReference>
<dbReference type="InterPro" id="IPR036427">
    <property type="entry name" value="Bromodomain-like_sf"/>
</dbReference>
<dbReference type="PROSITE" id="PS51058">
    <property type="entry name" value="ZF_CXXC"/>
    <property type="match status" value="1"/>
</dbReference>
<dbReference type="Gene3D" id="3.30.890.10">
    <property type="entry name" value="Methyl-cpg-binding Protein 2, Chain A"/>
    <property type="match status" value="1"/>
</dbReference>
<feature type="compositionally biased region" description="Polar residues" evidence="19">
    <location>
        <begin position="1"/>
        <end position="11"/>
    </location>
</feature>
<dbReference type="PANTHER" id="PTHR45838:SF4">
    <property type="entry name" value="HISTONE-LYSINE N-METHYLTRANSFERASE TRITHORAX"/>
    <property type="match status" value="1"/>
</dbReference>
<dbReference type="GO" id="GO:0140949">
    <property type="term" value="F:histone H3K9 trimethyltransferase activity"/>
    <property type="evidence" value="ECO:0007669"/>
    <property type="project" value="UniProtKB-EC"/>
</dbReference>
<dbReference type="InterPro" id="IPR001739">
    <property type="entry name" value="Methyl_CpG_DNA-bd"/>
</dbReference>
<feature type="compositionally biased region" description="Polar residues" evidence="19">
    <location>
        <begin position="2871"/>
        <end position="2882"/>
    </location>
</feature>
<dbReference type="PROSITE" id="PS50868">
    <property type="entry name" value="POST_SET"/>
    <property type="match status" value="1"/>
</dbReference>
<dbReference type="InterPro" id="IPR036390">
    <property type="entry name" value="WH_DNA-bd_sf"/>
</dbReference>
<keyword evidence="6" id="KW-0479">Metal-binding</keyword>
<feature type="compositionally biased region" description="Low complexity" evidence="19">
    <location>
        <begin position="181"/>
        <end position="204"/>
    </location>
</feature>
<dbReference type="Gene3D" id="1.10.10.10">
    <property type="entry name" value="Winged helix-like DNA-binding domain superfamily/Winged helix DNA-binding domain"/>
    <property type="match status" value="1"/>
</dbReference>
<evidence type="ECO:0000259" key="22">
    <source>
        <dbReference type="PROSITE" id="PS50280"/>
    </source>
</evidence>
<evidence type="ECO:0000256" key="12">
    <source>
        <dbReference type="ARBA" id="ARBA00023117"/>
    </source>
</evidence>
<dbReference type="PROSITE" id="PS50982">
    <property type="entry name" value="MBD"/>
    <property type="match status" value="1"/>
</dbReference>
<keyword evidence="10" id="KW-0156">Chromatin regulator</keyword>
<dbReference type="GO" id="GO:0042800">
    <property type="term" value="F:histone H3K4 methyltransferase activity"/>
    <property type="evidence" value="ECO:0007669"/>
    <property type="project" value="TreeGrafter"/>
</dbReference>